<protein>
    <submittedName>
        <fullName evidence="1">Reverse transcriptase</fullName>
    </submittedName>
</protein>
<accession>A0A5B6WDN6</accession>
<keyword evidence="2" id="KW-1185">Reference proteome</keyword>
<keyword evidence="1" id="KW-0808">Transferase</keyword>
<keyword evidence="1" id="KW-0695">RNA-directed DNA polymerase</keyword>
<evidence type="ECO:0000313" key="1">
    <source>
        <dbReference type="EMBL" id="KAA3479819.1"/>
    </source>
</evidence>
<dbReference type="OrthoDB" id="1433654at2759"/>
<organism evidence="1 2">
    <name type="scientific">Gossypium australe</name>
    <dbReference type="NCBI Taxonomy" id="47621"/>
    <lineage>
        <taxon>Eukaryota</taxon>
        <taxon>Viridiplantae</taxon>
        <taxon>Streptophyta</taxon>
        <taxon>Embryophyta</taxon>
        <taxon>Tracheophyta</taxon>
        <taxon>Spermatophyta</taxon>
        <taxon>Magnoliopsida</taxon>
        <taxon>eudicotyledons</taxon>
        <taxon>Gunneridae</taxon>
        <taxon>Pentapetalae</taxon>
        <taxon>rosids</taxon>
        <taxon>malvids</taxon>
        <taxon>Malvales</taxon>
        <taxon>Malvaceae</taxon>
        <taxon>Malvoideae</taxon>
        <taxon>Gossypium</taxon>
    </lineage>
</organism>
<dbReference type="Proteomes" id="UP000325315">
    <property type="component" value="Unassembled WGS sequence"/>
</dbReference>
<name>A0A5B6WDN6_9ROSI</name>
<sequence length="135" mass="15797">MNNLGFFGQWYTWERGWLVGNNIRERLDRGVANPEWWDLFPRCFGEIEGIGNEVELLGKKGGKKLKERQTIKLNARLFELGASKISDATLEEITKIKLGLNFEVDKDEIFWKQRGRINWLRMGDKNTTFFHMSAS</sequence>
<gene>
    <name evidence="1" type="ORF">EPI10_020300</name>
</gene>
<comment type="caution">
    <text evidence="1">The sequence shown here is derived from an EMBL/GenBank/DDBJ whole genome shotgun (WGS) entry which is preliminary data.</text>
</comment>
<dbReference type="GO" id="GO:0003964">
    <property type="term" value="F:RNA-directed DNA polymerase activity"/>
    <property type="evidence" value="ECO:0007669"/>
    <property type="project" value="UniProtKB-KW"/>
</dbReference>
<evidence type="ECO:0000313" key="2">
    <source>
        <dbReference type="Proteomes" id="UP000325315"/>
    </source>
</evidence>
<dbReference type="EMBL" id="SMMG02000003">
    <property type="protein sequence ID" value="KAA3479819.1"/>
    <property type="molecule type" value="Genomic_DNA"/>
</dbReference>
<keyword evidence="1" id="KW-0548">Nucleotidyltransferase</keyword>
<proteinExistence type="predicted"/>
<reference evidence="1" key="1">
    <citation type="submission" date="2019-08" db="EMBL/GenBank/DDBJ databases">
        <authorList>
            <person name="Liu F."/>
        </authorList>
    </citation>
    <scope>NUCLEOTIDE SEQUENCE [LARGE SCALE GENOMIC DNA]</scope>
    <source>
        <strain evidence="1">PA1801</strain>
        <tissue evidence="1">Leaf</tissue>
    </source>
</reference>
<dbReference type="AlphaFoldDB" id="A0A5B6WDN6"/>